<dbReference type="OMA" id="YYTPMQA"/>
<dbReference type="Proteomes" id="UP000029665">
    <property type="component" value="Unassembled WGS sequence"/>
</dbReference>
<accession>A0A060SHM5</accession>
<gene>
    <name evidence="2" type="ORF">BN946_scf184940.g70</name>
</gene>
<reference evidence="2" key="1">
    <citation type="submission" date="2014-01" db="EMBL/GenBank/DDBJ databases">
        <title>The genome of the white-rot fungus Pycnoporus cinnabarinus: a basidiomycete model with a versatile arsenal for lignocellulosic biomass breakdown.</title>
        <authorList>
            <person name="Levasseur A."/>
            <person name="Lomascolo A."/>
            <person name="Ruiz-Duenas F.J."/>
            <person name="Uzan E."/>
            <person name="Piumi F."/>
            <person name="Kues U."/>
            <person name="Ram A.F.J."/>
            <person name="Murat C."/>
            <person name="Haon M."/>
            <person name="Benoit I."/>
            <person name="Arfi Y."/>
            <person name="Chevret D."/>
            <person name="Drula E."/>
            <person name="Kwon M.J."/>
            <person name="Gouret P."/>
            <person name="Lesage-Meessen L."/>
            <person name="Lombard V."/>
            <person name="Mariette J."/>
            <person name="Noirot C."/>
            <person name="Park J."/>
            <person name="Patyshakuliyeva A."/>
            <person name="Wieneger R.A.B."/>
            <person name="Wosten H.A.B."/>
            <person name="Martin F."/>
            <person name="Coutinho P.M."/>
            <person name="de Vries R."/>
            <person name="Martinez A.T."/>
            <person name="Klopp C."/>
            <person name="Pontarotti P."/>
            <person name="Henrissat B."/>
            <person name="Record E."/>
        </authorList>
    </citation>
    <scope>NUCLEOTIDE SEQUENCE [LARGE SCALE GENOMIC DNA]</scope>
    <source>
        <strain evidence="2">BRFM137</strain>
    </source>
</reference>
<evidence type="ECO:0000313" key="3">
    <source>
        <dbReference type="Proteomes" id="UP000029665"/>
    </source>
</evidence>
<comment type="caution">
    <text evidence="2">The sequence shown here is derived from an EMBL/GenBank/DDBJ whole genome shotgun (WGS) entry which is preliminary data.</text>
</comment>
<evidence type="ECO:0000313" key="2">
    <source>
        <dbReference type="EMBL" id="CDO71923.1"/>
    </source>
</evidence>
<feature type="region of interest" description="Disordered" evidence="1">
    <location>
        <begin position="1"/>
        <end position="25"/>
    </location>
</feature>
<feature type="compositionally biased region" description="Polar residues" evidence="1">
    <location>
        <begin position="10"/>
        <end position="24"/>
    </location>
</feature>
<name>A0A060SHM5_PYCCI</name>
<protein>
    <submittedName>
        <fullName evidence="2">Uncharacterized protein</fullName>
    </submittedName>
</protein>
<dbReference type="AlphaFoldDB" id="A0A060SHM5"/>
<proteinExistence type="predicted"/>
<evidence type="ECO:0000256" key="1">
    <source>
        <dbReference type="SAM" id="MobiDB-lite"/>
    </source>
</evidence>
<dbReference type="OrthoDB" id="2662268at2759"/>
<keyword evidence="3" id="KW-1185">Reference proteome</keyword>
<dbReference type="EMBL" id="CCBP010000108">
    <property type="protein sequence ID" value="CDO71923.1"/>
    <property type="molecule type" value="Genomic_DNA"/>
</dbReference>
<dbReference type="HOGENOM" id="CLU_624280_0_0_1"/>
<organism evidence="2 3">
    <name type="scientific">Pycnoporus cinnabarinus</name>
    <name type="common">Cinnabar-red polypore</name>
    <name type="synonym">Trametes cinnabarina</name>
    <dbReference type="NCBI Taxonomy" id="5643"/>
    <lineage>
        <taxon>Eukaryota</taxon>
        <taxon>Fungi</taxon>
        <taxon>Dikarya</taxon>
        <taxon>Basidiomycota</taxon>
        <taxon>Agaricomycotina</taxon>
        <taxon>Agaricomycetes</taxon>
        <taxon>Polyporales</taxon>
        <taxon>Polyporaceae</taxon>
        <taxon>Trametes</taxon>
    </lineage>
</organism>
<sequence>MNEDSLFRSDGSQIDESRNASSTDLALPHRFSTHHVNISSSDASMSISPEFEQASEWLSRQYYPYYDAQTSNMPSPDFGGLTLDISTQYQERPKSFERDGVLSPLPLGGMQQLHEYHDRITPPTPPVHEYHFALPQLSLHRTHPSIASFQSSSSLPYTPLSPSSIPIPLSYDSPSHCIPSLAPSPSMHSLQSFTASPAMGTPSTYYSSFDSPTIASSYHSLSPTSPALRMSPAYHSPAQMGTLGLPSASAPPLQPSPARSSNSLVLPRIPVPQASKVAYNSVYAERFSIGGVAGVPVREMLKGAVMIDGHHEAVLGGTPVRHVHVVLNFKTLPIDVGPLRQWPGYGPKGAYIQIQKRRERVTLTRGEWAKRTCSGIARMMRDLVREETDNRKQNRRPPPEHARWAVGKNGITTDNLWLLSIGPAADSPNIWAVELEVHQ</sequence>